<sequence>MSDVTGEVSEPVLEPDLPIIDAHHHLWAHTGHRYLIEEYAADTLSGHNILASVYVECGAMLRPSGPPALRVVGEAEFAGGMAAMSESGLYGPTRICAGIVGGAELVLGDAVEPVLEALAAASGGRLRGIRNAANWDADPAVNTGTRPSAPEGLLRDARFRAGFSRLARHGLLYDALVYHPQLLDVCDLADAFPNTTIIVNHCGGLLGLQGYARQETYSQWRSLVGEVARRPNMLMKLGGLSARRCGFGFDQRPVPATAAELATTWMPYIAACIELFGTQRCMFESNFPPDRVSGSYRRLWNAFKMITQGCSAAEKAALYCDTAQSVYRIAAQAAE</sequence>
<dbReference type="AlphaFoldDB" id="A0A840YIC3"/>
<dbReference type="RefSeq" id="WP_184521383.1">
    <property type="nucleotide sequence ID" value="NZ_JACIJD010000034.1"/>
</dbReference>
<comment type="similarity">
    <text evidence="1">Belongs to the metallo-dependent hydrolases superfamily.</text>
</comment>
<evidence type="ECO:0000313" key="4">
    <source>
        <dbReference type="Proteomes" id="UP000580654"/>
    </source>
</evidence>
<dbReference type="InterPro" id="IPR006680">
    <property type="entry name" value="Amidohydro-rel"/>
</dbReference>
<dbReference type="EMBL" id="JACIJD010000034">
    <property type="protein sequence ID" value="MBB5696241.1"/>
    <property type="molecule type" value="Genomic_DNA"/>
</dbReference>
<comment type="caution">
    <text evidence="3">The sequence shown here is derived from an EMBL/GenBank/DDBJ whole genome shotgun (WGS) entry which is preliminary data.</text>
</comment>
<reference evidence="3 4" key="1">
    <citation type="submission" date="2020-08" db="EMBL/GenBank/DDBJ databases">
        <title>Genomic Encyclopedia of Type Strains, Phase IV (KMG-IV): sequencing the most valuable type-strain genomes for metagenomic binning, comparative biology and taxonomic classification.</title>
        <authorList>
            <person name="Goeker M."/>
        </authorList>
    </citation>
    <scope>NUCLEOTIDE SEQUENCE [LARGE SCALE GENOMIC DNA]</scope>
    <source>
        <strain evidence="3 4">DSM 25622</strain>
    </source>
</reference>
<feature type="domain" description="Amidohydrolase-related" evidence="2">
    <location>
        <begin position="20"/>
        <end position="329"/>
    </location>
</feature>
<organism evidence="3 4">
    <name type="scientific">Muricoccus pecuniae</name>
    <dbReference type="NCBI Taxonomy" id="693023"/>
    <lineage>
        <taxon>Bacteria</taxon>
        <taxon>Pseudomonadati</taxon>
        <taxon>Pseudomonadota</taxon>
        <taxon>Alphaproteobacteria</taxon>
        <taxon>Acetobacterales</taxon>
        <taxon>Roseomonadaceae</taxon>
        <taxon>Muricoccus</taxon>
    </lineage>
</organism>
<proteinExistence type="inferred from homology"/>
<evidence type="ECO:0000259" key="2">
    <source>
        <dbReference type="Pfam" id="PF04909"/>
    </source>
</evidence>
<accession>A0A840YIC3</accession>
<dbReference type="InterPro" id="IPR052350">
    <property type="entry name" value="Metallo-dep_Lactonases"/>
</dbReference>
<dbReference type="GO" id="GO:0016787">
    <property type="term" value="F:hydrolase activity"/>
    <property type="evidence" value="ECO:0007669"/>
    <property type="project" value="UniProtKB-KW"/>
</dbReference>
<keyword evidence="4" id="KW-1185">Reference proteome</keyword>
<dbReference type="Proteomes" id="UP000580654">
    <property type="component" value="Unassembled WGS sequence"/>
</dbReference>
<dbReference type="PANTHER" id="PTHR43569">
    <property type="entry name" value="AMIDOHYDROLASE"/>
    <property type="match status" value="1"/>
</dbReference>
<dbReference type="SUPFAM" id="SSF51556">
    <property type="entry name" value="Metallo-dependent hydrolases"/>
    <property type="match status" value="1"/>
</dbReference>
<gene>
    <name evidence="3" type="ORF">FHS87_004311</name>
</gene>
<evidence type="ECO:0000313" key="3">
    <source>
        <dbReference type="EMBL" id="MBB5696241.1"/>
    </source>
</evidence>
<dbReference type="InterPro" id="IPR032466">
    <property type="entry name" value="Metal_Hydrolase"/>
</dbReference>
<evidence type="ECO:0000256" key="1">
    <source>
        <dbReference type="ARBA" id="ARBA00038310"/>
    </source>
</evidence>
<dbReference type="Gene3D" id="3.20.20.140">
    <property type="entry name" value="Metal-dependent hydrolases"/>
    <property type="match status" value="1"/>
</dbReference>
<dbReference type="PANTHER" id="PTHR43569:SF1">
    <property type="entry name" value="BLL3371 PROTEIN"/>
    <property type="match status" value="1"/>
</dbReference>
<keyword evidence="3" id="KW-0378">Hydrolase</keyword>
<name>A0A840YIC3_9PROT</name>
<protein>
    <submittedName>
        <fullName evidence="3">Putative TIM-barrel fold metal-dependent hydrolase</fullName>
    </submittedName>
</protein>
<dbReference type="Pfam" id="PF04909">
    <property type="entry name" value="Amidohydro_2"/>
    <property type="match status" value="1"/>
</dbReference>